<name>A0ABM3RTB0_SPIOL</name>
<accession>A0ABM3RTB0</accession>
<dbReference type="Gene3D" id="3.80.10.10">
    <property type="entry name" value="Ribonuclease Inhibitor"/>
    <property type="match status" value="1"/>
</dbReference>
<dbReference type="SUPFAM" id="SSF52047">
    <property type="entry name" value="RNI-like"/>
    <property type="match status" value="1"/>
</dbReference>
<reference evidence="5" key="2">
    <citation type="submission" date="2025-08" db="UniProtKB">
        <authorList>
            <consortium name="RefSeq"/>
        </authorList>
    </citation>
    <scope>IDENTIFICATION</scope>
    <source>
        <tissue evidence="5">Leaf</tissue>
    </source>
</reference>
<dbReference type="Pfam" id="PF23598">
    <property type="entry name" value="LRR_14"/>
    <property type="match status" value="1"/>
</dbReference>
<dbReference type="InterPro" id="IPR055414">
    <property type="entry name" value="LRR_R13L4/SHOC2-like"/>
</dbReference>
<evidence type="ECO:0000256" key="2">
    <source>
        <dbReference type="ARBA" id="ARBA00022821"/>
    </source>
</evidence>
<protein>
    <submittedName>
        <fullName evidence="5">Disease resistance protein RGA4 isoform X1</fullName>
    </submittedName>
</protein>
<gene>
    <name evidence="5" type="primary">LOC110786636</name>
</gene>
<evidence type="ECO:0000256" key="1">
    <source>
        <dbReference type="ARBA" id="ARBA00022737"/>
    </source>
</evidence>
<dbReference type="GeneID" id="110786636"/>
<keyword evidence="4" id="KW-1185">Reference proteome</keyword>
<feature type="domain" description="Disease resistance R13L4/SHOC-2-like LRR" evidence="3">
    <location>
        <begin position="9"/>
        <end position="90"/>
    </location>
</feature>
<evidence type="ECO:0000313" key="5">
    <source>
        <dbReference type="RefSeq" id="XP_056698861.1"/>
    </source>
</evidence>
<organism evidence="4 5">
    <name type="scientific">Spinacia oleracea</name>
    <name type="common">Spinach</name>
    <dbReference type="NCBI Taxonomy" id="3562"/>
    <lineage>
        <taxon>Eukaryota</taxon>
        <taxon>Viridiplantae</taxon>
        <taxon>Streptophyta</taxon>
        <taxon>Embryophyta</taxon>
        <taxon>Tracheophyta</taxon>
        <taxon>Spermatophyta</taxon>
        <taxon>Magnoliopsida</taxon>
        <taxon>eudicotyledons</taxon>
        <taxon>Gunneridae</taxon>
        <taxon>Pentapetalae</taxon>
        <taxon>Caryophyllales</taxon>
        <taxon>Chenopodiaceae</taxon>
        <taxon>Chenopodioideae</taxon>
        <taxon>Anserineae</taxon>
        <taxon>Spinacia</taxon>
    </lineage>
</organism>
<dbReference type="RefSeq" id="XP_056698861.1">
    <property type="nucleotide sequence ID" value="XM_056842883.1"/>
</dbReference>
<evidence type="ECO:0000259" key="3">
    <source>
        <dbReference type="Pfam" id="PF23598"/>
    </source>
</evidence>
<dbReference type="PANTHER" id="PTHR36766">
    <property type="entry name" value="PLANT BROAD-SPECTRUM MILDEW RESISTANCE PROTEIN RPW8"/>
    <property type="match status" value="1"/>
</dbReference>
<proteinExistence type="predicted"/>
<keyword evidence="1" id="KW-0677">Repeat</keyword>
<reference evidence="4" key="1">
    <citation type="journal article" date="2021" name="Nat. Commun.">
        <title>Genomic analyses provide insights into spinach domestication and the genetic basis of agronomic traits.</title>
        <authorList>
            <person name="Cai X."/>
            <person name="Sun X."/>
            <person name="Xu C."/>
            <person name="Sun H."/>
            <person name="Wang X."/>
            <person name="Ge C."/>
            <person name="Zhang Z."/>
            <person name="Wang Q."/>
            <person name="Fei Z."/>
            <person name="Jiao C."/>
            <person name="Wang Q."/>
        </authorList>
    </citation>
    <scope>NUCLEOTIDE SEQUENCE [LARGE SCALE GENOMIC DNA]</scope>
    <source>
        <strain evidence="4">cv. Varoflay</strain>
    </source>
</reference>
<sequence>MPWKSLHQSLRNLQFSYTDMMNLPKGIQYLTSLQSLSLGSCWNVTNLPEWISCLSSLQSLSIEKCSAIKSLPDSMRNLASLQQLVIKSCTELEERCKEPNGEDWPKIQHIPHVDIREVMVADLVVMVIFFLPDHAGIVSFSIHSEIVRAPNLQINFSAFLV</sequence>
<dbReference type="InterPro" id="IPR032675">
    <property type="entry name" value="LRR_dom_sf"/>
</dbReference>
<dbReference type="PANTHER" id="PTHR36766:SF70">
    <property type="entry name" value="DISEASE RESISTANCE PROTEIN RGA4"/>
    <property type="match status" value="1"/>
</dbReference>
<keyword evidence="2" id="KW-0611">Plant defense</keyword>
<dbReference type="Proteomes" id="UP000813463">
    <property type="component" value="Chromosome 4"/>
</dbReference>
<evidence type="ECO:0000313" key="4">
    <source>
        <dbReference type="Proteomes" id="UP000813463"/>
    </source>
</evidence>